<dbReference type="InterPro" id="IPR049453">
    <property type="entry name" value="Memb_transporter_dom"/>
</dbReference>
<feature type="transmembrane region" description="Helical" evidence="10">
    <location>
        <begin position="714"/>
        <end position="731"/>
    </location>
</feature>
<feature type="transmembrane region" description="Helical" evidence="10">
    <location>
        <begin position="177"/>
        <end position="196"/>
    </location>
</feature>
<evidence type="ECO:0000256" key="7">
    <source>
        <dbReference type="ARBA" id="ARBA00023274"/>
    </source>
</evidence>
<feature type="transmembrane region" description="Helical" evidence="10">
    <location>
        <begin position="737"/>
        <end position="754"/>
    </location>
</feature>
<dbReference type="GO" id="GO:0022625">
    <property type="term" value="C:cytosolic large ribosomal subunit"/>
    <property type="evidence" value="ECO:0007669"/>
    <property type="project" value="InterPro"/>
</dbReference>
<evidence type="ECO:0000256" key="1">
    <source>
        <dbReference type="ARBA" id="ARBA00004141"/>
    </source>
</evidence>
<dbReference type="Pfam" id="PF25476">
    <property type="entry name" value="Ribosomal_L19e_C"/>
    <property type="match status" value="1"/>
</dbReference>
<feature type="transmembrane region" description="Helical" evidence="10">
    <location>
        <begin position="761"/>
        <end position="780"/>
    </location>
</feature>
<name>A0A6A6XUL2_9PLEO</name>
<dbReference type="InterPro" id="IPR052430">
    <property type="entry name" value="IVT-Associated"/>
</dbReference>
<evidence type="ECO:0000256" key="3">
    <source>
        <dbReference type="ARBA" id="ARBA00022692"/>
    </source>
</evidence>
<reference evidence="12" key="1">
    <citation type="journal article" date="2020" name="Stud. Mycol.">
        <title>101 Dothideomycetes genomes: a test case for predicting lifestyles and emergence of pathogens.</title>
        <authorList>
            <person name="Haridas S."/>
            <person name="Albert R."/>
            <person name="Binder M."/>
            <person name="Bloem J."/>
            <person name="Labutti K."/>
            <person name="Salamov A."/>
            <person name="Andreopoulos B."/>
            <person name="Baker S."/>
            <person name="Barry K."/>
            <person name="Bills G."/>
            <person name="Bluhm B."/>
            <person name="Cannon C."/>
            <person name="Castanera R."/>
            <person name="Culley D."/>
            <person name="Daum C."/>
            <person name="Ezra D."/>
            <person name="Gonzalez J."/>
            <person name="Henrissat B."/>
            <person name="Kuo A."/>
            <person name="Liang C."/>
            <person name="Lipzen A."/>
            <person name="Lutzoni F."/>
            <person name="Magnuson J."/>
            <person name="Mondo S."/>
            <person name="Nolan M."/>
            <person name="Ohm R."/>
            <person name="Pangilinan J."/>
            <person name="Park H.-J."/>
            <person name="Ramirez L."/>
            <person name="Alfaro M."/>
            <person name="Sun H."/>
            <person name="Tritt A."/>
            <person name="Yoshinaga Y."/>
            <person name="Zwiers L.-H."/>
            <person name="Turgeon B."/>
            <person name="Goodwin S."/>
            <person name="Spatafora J."/>
            <person name="Crous P."/>
            <person name="Grigoriev I."/>
        </authorList>
    </citation>
    <scope>NUCLEOTIDE SEQUENCE</scope>
    <source>
        <strain evidence="12">CBS 109.77</strain>
    </source>
</reference>
<dbReference type="GO" id="GO:0006412">
    <property type="term" value="P:translation"/>
    <property type="evidence" value="ECO:0007669"/>
    <property type="project" value="InterPro"/>
</dbReference>
<dbReference type="PRINTS" id="PR02047">
    <property type="entry name" value="BREFELDNASP4"/>
</dbReference>
<keyword evidence="5 10" id="KW-1133">Transmembrane helix</keyword>
<dbReference type="PANTHER" id="PTHR47804:SF1">
    <property type="entry name" value="DUF2421 DOMAIN-CONTAINING PROTEIN"/>
    <property type="match status" value="1"/>
</dbReference>
<dbReference type="InterPro" id="IPR023244">
    <property type="entry name" value="Brefeldin_A-sensitivity_4"/>
</dbReference>
<dbReference type="InterPro" id="IPR035970">
    <property type="entry name" value="60S_ribosomal_eL19_sf"/>
</dbReference>
<comment type="subcellular location">
    <subcellularLocation>
        <location evidence="1">Membrane</location>
        <topology evidence="1">Multi-pass membrane protein</topology>
    </subcellularLocation>
</comment>
<gene>
    <name evidence="12" type="ORF">K505DRAFT_370969</name>
</gene>
<dbReference type="CDD" id="cd01417">
    <property type="entry name" value="Ribosomal_L19e_E"/>
    <property type="match status" value="1"/>
</dbReference>
<evidence type="ECO:0000256" key="6">
    <source>
        <dbReference type="ARBA" id="ARBA00023136"/>
    </source>
</evidence>
<dbReference type="SMART" id="SM01416">
    <property type="entry name" value="Ribosomal_L19e"/>
    <property type="match status" value="1"/>
</dbReference>
<keyword evidence="3 10" id="KW-0812">Transmembrane</keyword>
<sequence length="1236" mass="139439">MSEPSHTPAARRFLRPSLRSATMIMPRTGERVKKTFTLRRASTASNGSTDFLLTPSTPDMRRHRRLGTVEAFKERCKDQAKDAYTFATSKTGINILKCSLAYILGSLATFVPQISGLLGRNDGKHMVATITVYFHPARSAGSMAEAILVAFAAFVYAAFISFTSMAVSVFFGKQDLLALGHVIVLVVFCGAGLGLVGWTKQKLGNPLVNVACSLASLALITVLTKEGAVQSATFSYIKVWQVLKMIIMGTVASSAVALLIRPTSARNEFRDTFIKATDAMGEMLTIITRSFLSGSEQDLKHSSFLNASNQSKSTFKTLVKNLGEAKYEHYILGTEAEYQIEHRLVKCLEQLTQNIGGLRSAAETQFSLLNQSEEAEHRPDMDIPGLSNSLSGLSDYGPSPVLSPSLSHTERRSSILASIDELPEESAETSDEESVSGSRSWRLPHGMQSSLTAADMFSVFIAHLGPPMKSLAYTLREVLDELPFGPAPQYAMAINEHFRHSLVDANELFTNARREALALVYHNKVPSKTGSVEVAADFEEVAASCGYFSSSLEDFAEDMVTFLDVLEELKEYRIRSPRQRTWSWLKFWRKWGWSKKKNEDSERSSLLDESAEHGLSHEIHNPIYREGTRGDPEKTVSEQPLSYRIWIALRIFRRDDIKYAAKVGIGSVLYAMWAFIPSTRDFYGHWRGEWGLLSYMLVCSMTIGASNTTGFQRFFGTCLGAVYAIVAWIVANDNPWVLGFFGWLMSLQCFYIIVGKGKGPMGRFIMLTYNLSALYAYSLSVRDEDDDDDEGGISPEIWEIVLHRVVAVMTGCIWGIIVTRLIWPISARRKVKKGTSLLWLKMGLIWKRGPLQFLLNDANPPTSYMSPHEELELRRFLSHLDTLRLSATSEFELKGPFPDKNFKTVLEATGRMLDSFHAMNVVMLKDLKASEGEKQILKYTKREWMELSWRISHLFSVMASSMKLTYPLNDVLPNIEHTRDRLLAKVFEFRRTGLGKIIATDEDYELLYAYALVTGQLAHDLGIIGQEIEKLYGVLSEDDLKLQVNLRTQKRLAASVVGCGKRKIWLDPNEVNEISNANSRQTIRKLVSDGLIIRKPVTMHSRARARALTAARRIGRHRGFGKRKGTKDARMPSQILWMRRLRVLRRLLVKYRAAGKIDKHLYHELYHLSKGNTFKHKRALVEHIHKAKAEKARERHLKDEMDTRRARTKAARERKEERKQQKRAQLEGGGEDEEAE</sequence>
<feature type="transmembrane region" description="Helical" evidence="10">
    <location>
        <begin position="203"/>
        <end position="222"/>
    </location>
</feature>
<dbReference type="OrthoDB" id="68611at2759"/>
<dbReference type="SUPFAM" id="SSF48140">
    <property type="entry name" value="Ribosomal protein L19 (L19e)"/>
    <property type="match status" value="1"/>
</dbReference>
<feature type="domain" description="Large ribosomal subunit protein eL19" evidence="11">
    <location>
        <begin position="1045"/>
        <end position="1188"/>
    </location>
</feature>
<protein>
    <recommendedName>
        <fullName evidence="8">Ribosomal protein L19</fullName>
    </recommendedName>
</protein>
<feature type="transmembrane region" description="Helical" evidence="10">
    <location>
        <begin position="146"/>
        <end position="171"/>
    </location>
</feature>
<evidence type="ECO:0000256" key="9">
    <source>
        <dbReference type="SAM" id="MobiDB-lite"/>
    </source>
</evidence>
<evidence type="ECO:0000256" key="5">
    <source>
        <dbReference type="ARBA" id="ARBA00022989"/>
    </source>
</evidence>
<dbReference type="GO" id="GO:0016020">
    <property type="term" value="C:membrane"/>
    <property type="evidence" value="ECO:0007669"/>
    <property type="project" value="UniProtKB-SubCell"/>
</dbReference>
<evidence type="ECO:0000256" key="8">
    <source>
        <dbReference type="RuleBase" id="RU000574"/>
    </source>
</evidence>
<evidence type="ECO:0000256" key="2">
    <source>
        <dbReference type="ARBA" id="ARBA00011082"/>
    </source>
</evidence>
<dbReference type="InterPro" id="IPR000196">
    <property type="entry name" value="Ribosomal_eL19_dom"/>
</dbReference>
<feature type="transmembrane region" description="Helical" evidence="10">
    <location>
        <begin position="659"/>
        <end position="676"/>
    </location>
</feature>
<dbReference type="Pfam" id="PF13515">
    <property type="entry name" value="FUSC_2"/>
    <property type="match status" value="1"/>
</dbReference>
<feature type="transmembrane region" description="Helical" evidence="10">
    <location>
        <begin position="688"/>
        <end position="707"/>
    </location>
</feature>
<dbReference type="FunFam" id="1.10.1650.10:FF:000001">
    <property type="entry name" value="Ribosomal protein L19"/>
    <property type="match status" value="1"/>
</dbReference>
<evidence type="ECO:0000313" key="12">
    <source>
        <dbReference type="EMBL" id="KAF2799434.1"/>
    </source>
</evidence>
<accession>A0A6A6XUL2</accession>
<keyword evidence="7 8" id="KW-0687">Ribonucleoprotein</keyword>
<dbReference type="InterPro" id="IPR057260">
    <property type="entry name" value="Ribosomal_L19e_C"/>
</dbReference>
<dbReference type="GO" id="GO:0003735">
    <property type="term" value="F:structural constituent of ribosome"/>
    <property type="evidence" value="ECO:0007669"/>
    <property type="project" value="InterPro"/>
</dbReference>
<dbReference type="NCBIfam" id="NF006343">
    <property type="entry name" value="PRK08570.1"/>
    <property type="match status" value="1"/>
</dbReference>
<keyword evidence="4 8" id="KW-0689">Ribosomal protein</keyword>
<dbReference type="InterPro" id="IPR033935">
    <property type="entry name" value="Ribosomal_eL19_euk"/>
</dbReference>
<dbReference type="EMBL" id="MU001764">
    <property type="protein sequence ID" value="KAF2799434.1"/>
    <property type="molecule type" value="Genomic_DNA"/>
</dbReference>
<evidence type="ECO:0000256" key="4">
    <source>
        <dbReference type="ARBA" id="ARBA00022980"/>
    </source>
</evidence>
<dbReference type="Gene3D" id="1.10.1650.10">
    <property type="match status" value="1"/>
</dbReference>
<dbReference type="PANTHER" id="PTHR47804">
    <property type="entry name" value="60S RIBOSOMAL PROTEIN L19"/>
    <property type="match status" value="1"/>
</dbReference>
<dbReference type="InterPro" id="IPR023638">
    <property type="entry name" value="Ribosomal_eL19_CS"/>
</dbReference>
<dbReference type="HAMAP" id="MF_01475">
    <property type="entry name" value="Ribosomal_eL19"/>
    <property type="match status" value="1"/>
</dbReference>
<proteinExistence type="inferred from homology"/>
<feature type="transmembrane region" description="Helical" evidence="10">
    <location>
        <begin position="242"/>
        <end position="260"/>
    </location>
</feature>
<dbReference type="InterPro" id="IPR057259">
    <property type="entry name" value="Ribosomal_L19e"/>
</dbReference>
<organism evidence="12 13">
    <name type="scientific">Melanomma pulvis-pyrius CBS 109.77</name>
    <dbReference type="NCBI Taxonomy" id="1314802"/>
    <lineage>
        <taxon>Eukaryota</taxon>
        <taxon>Fungi</taxon>
        <taxon>Dikarya</taxon>
        <taxon>Ascomycota</taxon>
        <taxon>Pezizomycotina</taxon>
        <taxon>Dothideomycetes</taxon>
        <taxon>Pleosporomycetidae</taxon>
        <taxon>Pleosporales</taxon>
        <taxon>Melanommataceae</taxon>
        <taxon>Melanomma</taxon>
    </lineage>
</organism>
<feature type="compositionally biased region" description="Basic and acidic residues" evidence="9">
    <location>
        <begin position="1188"/>
        <end position="1219"/>
    </location>
</feature>
<feature type="region of interest" description="Disordered" evidence="9">
    <location>
        <begin position="418"/>
        <end position="441"/>
    </location>
</feature>
<comment type="similarity">
    <text evidence="2 8">Belongs to the eukaryotic ribosomal protein eL19 family.</text>
</comment>
<feature type="compositionally biased region" description="Acidic residues" evidence="9">
    <location>
        <begin position="421"/>
        <end position="434"/>
    </location>
</feature>
<evidence type="ECO:0000256" key="10">
    <source>
        <dbReference type="SAM" id="Phobius"/>
    </source>
</evidence>
<feature type="transmembrane region" description="Helical" evidence="10">
    <location>
        <begin position="800"/>
        <end position="823"/>
    </location>
</feature>
<keyword evidence="13" id="KW-1185">Reference proteome</keyword>
<dbReference type="Proteomes" id="UP000799757">
    <property type="component" value="Unassembled WGS sequence"/>
</dbReference>
<evidence type="ECO:0000259" key="11">
    <source>
        <dbReference type="SMART" id="SM01416"/>
    </source>
</evidence>
<dbReference type="PROSITE" id="PS00526">
    <property type="entry name" value="RIBOSOMAL_L19E"/>
    <property type="match status" value="1"/>
</dbReference>
<dbReference type="InterPro" id="IPR015972">
    <property type="entry name" value="Ribosomal_eL19_dom1"/>
</dbReference>
<dbReference type="Pfam" id="PF01280">
    <property type="entry name" value="Ribosomal_L19e"/>
    <property type="match status" value="1"/>
</dbReference>
<dbReference type="FunFam" id="1.10.1200.240:FF:000001">
    <property type="entry name" value="Ribosomal protein L19"/>
    <property type="match status" value="1"/>
</dbReference>
<dbReference type="Gene3D" id="1.10.1200.240">
    <property type="match status" value="1"/>
</dbReference>
<dbReference type="AlphaFoldDB" id="A0A6A6XUL2"/>
<evidence type="ECO:0000313" key="13">
    <source>
        <dbReference type="Proteomes" id="UP000799757"/>
    </source>
</evidence>
<keyword evidence="6 10" id="KW-0472">Membrane</keyword>
<feature type="region of interest" description="Disordered" evidence="9">
    <location>
        <begin position="1188"/>
        <end position="1236"/>
    </location>
</feature>